<name>A0A6J4VJQ4_9BACT</name>
<accession>A0A6J4VJQ4</accession>
<sequence>MGATTFSAVPAVPAVPAVTTAAGRPGQAGGSAERVMGSRCPPRMG</sequence>
<dbReference type="EMBL" id="CADCWG010000324">
    <property type="protein sequence ID" value="CAA9579360.1"/>
    <property type="molecule type" value="Genomic_DNA"/>
</dbReference>
<gene>
    <name evidence="2" type="ORF">AVDCRST_MAG49-4608</name>
</gene>
<evidence type="ECO:0000313" key="2">
    <source>
        <dbReference type="EMBL" id="CAA9579360.1"/>
    </source>
</evidence>
<dbReference type="AlphaFoldDB" id="A0A6J4VJQ4"/>
<proteinExistence type="predicted"/>
<reference evidence="2" key="1">
    <citation type="submission" date="2020-02" db="EMBL/GenBank/DDBJ databases">
        <authorList>
            <person name="Meier V. D."/>
        </authorList>
    </citation>
    <scope>NUCLEOTIDE SEQUENCE</scope>
    <source>
        <strain evidence="2">AVDCRST_MAG49</strain>
    </source>
</reference>
<evidence type="ECO:0000256" key="1">
    <source>
        <dbReference type="SAM" id="MobiDB-lite"/>
    </source>
</evidence>
<protein>
    <submittedName>
        <fullName evidence="2">Uncharacterized protein</fullName>
    </submittedName>
</protein>
<feature type="region of interest" description="Disordered" evidence="1">
    <location>
        <begin position="19"/>
        <end position="45"/>
    </location>
</feature>
<organism evidence="2">
    <name type="scientific">uncultured Thermomicrobiales bacterium</name>
    <dbReference type="NCBI Taxonomy" id="1645740"/>
    <lineage>
        <taxon>Bacteria</taxon>
        <taxon>Pseudomonadati</taxon>
        <taxon>Thermomicrobiota</taxon>
        <taxon>Thermomicrobia</taxon>
        <taxon>Thermomicrobiales</taxon>
        <taxon>environmental samples</taxon>
    </lineage>
</organism>